<accession>A0AA35JKM1</accession>
<evidence type="ECO:0000313" key="3">
    <source>
        <dbReference type="Proteomes" id="UP001178461"/>
    </source>
</evidence>
<feature type="non-terminal residue" evidence="2">
    <location>
        <position position="243"/>
    </location>
</feature>
<name>A0AA35JKM1_9SAUR</name>
<organism evidence="2 3">
    <name type="scientific">Podarcis lilfordi</name>
    <name type="common">Lilford's wall lizard</name>
    <dbReference type="NCBI Taxonomy" id="74358"/>
    <lineage>
        <taxon>Eukaryota</taxon>
        <taxon>Metazoa</taxon>
        <taxon>Chordata</taxon>
        <taxon>Craniata</taxon>
        <taxon>Vertebrata</taxon>
        <taxon>Euteleostomi</taxon>
        <taxon>Lepidosauria</taxon>
        <taxon>Squamata</taxon>
        <taxon>Bifurcata</taxon>
        <taxon>Unidentata</taxon>
        <taxon>Episquamata</taxon>
        <taxon>Laterata</taxon>
        <taxon>Lacertibaenia</taxon>
        <taxon>Lacertidae</taxon>
        <taxon>Podarcis</taxon>
    </lineage>
</organism>
<gene>
    <name evidence="2" type="ORF">PODLI_1B032480</name>
</gene>
<dbReference type="Proteomes" id="UP001178461">
    <property type="component" value="Chromosome 1"/>
</dbReference>
<evidence type="ECO:0008006" key="4">
    <source>
        <dbReference type="Google" id="ProtNLM"/>
    </source>
</evidence>
<dbReference type="EMBL" id="OX395126">
    <property type="protein sequence ID" value="CAI5761720.1"/>
    <property type="molecule type" value="Genomic_DNA"/>
</dbReference>
<feature type="non-terminal residue" evidence="2">
    <location>
        <position position="1"/>
    </location>
</feature>
<reference evidence="2" key="1">
    <citation type="submission" date="2022-12" db="EMBL/GenBank/DDBJ databases">
        <authorList>
            <person name="Alioto T."/>
            <person name="Alioto T."/>
            <person name="Gomez Garrido J."/>
        </authorList>
    </citation>
    <scope>NUCLEOTIDE SEQUENCE</scope>
</reference>
<dbReference type="AlphaFoldDB" id="A0AA35JKM1"/>
<keyword evidence="3" id="KW-1185">Reference proteome</keyword>
<feature type="region of interest" description="Disordered" evidence="1">
    <location>
        <begin position="196"/>
        <end position="217"/>
    </location>
</feature>
<proteinExistence type="predicted"/>
<evidence type="ECO:0000256" key="1">
    <source>
        <dbReference type="SAM" id="MobiDB-lite"/>
    </source>
</evidence>
<protein>
    <recommendedName>
        <fullName evidence="4">Testis expressed 26</fullName>
    </recommendedName>
</protein>
<sequence>LHQEQWGMRNQHWDLLPLWILPPEASPCLIVRLRFGRELSVKNTFPFQSQIVPGKGSALRQRLPLVGSFAGWGGAKAGKTRFPWSWSLQIRGNPPLPMAPPRKSEPEHFLMEGTPVSVPEYYKFRKSNPKHALDTVLKSVYTELCLNPPYLRNLKGFYTGTAIKGFHAERRLSQPRPSSFNPGSQAKWKSPTLQWEAGKSKDQHVHTNPAGTDPASPILIWSQQHSVRLTSSYQQYTVDHRDA</sequence>
<evidence type="ECO:0000313" key="2">
    <source>
        <dbReference type="EMBL" id="CAI5761720.1"/>
    </source>
</evidence>